<evidence type="ECO:0000256" key="4">
    <source>
        <dbReference type="RuleBase" id="RU362029"/>
    </source>
</evidence>
<dbReference type="SUPFAM" id="SSF52833">
    <property type="entry name" value="Thioredoxin-like"/>
    <property type="match status" value="1"/>
</dbReference>
<dbReference type="InterPro" id="IPR006659">
    <property type="entry name" value="Arsenate_reductase"/>
</dbReference>
<dbReference type="CDD" id="cd03034">
    <property type="entry name" value="ArsC_ArsC"/>
    <property type="match status" value="1"/>
</dbReference>
<reference evidence="5 6" key="1">
    <citation type="submission" date="2019-03" db="EMBL/GenBank/DDBJ databases">
        <title>Genomic Encyclopedia of Type Strains, Phase IV (KMG-IV): sequencing the most valuable type-strain genomes for metagenomic binning, comparative biology and taxonomic classification.</title>
        <authorList>
            <person name="Goeker M."/>
        </authorList>
    </citation>
    <scope>NUCLEOTIDE SEQUENCE [LARGE SCALE GENOMIC DNA]</scope>
    <source>
        <strain evidence="5 6">DSM 25287</strain>
    </source>
</reference>
<dbReference type="EMBL" id="SLWY01000010">
    <property type="protein sequence ID" value="TCO81090.1"/>
    <property type="molecule type" value="Genomic_DNA"/>
</dbReference>
<proteinExistence type="inferred from homology"/>
<dbReference type="Pfam" id="PF03960">
    <property type="entry name" value="ArsC"/>
    <property type="match status" value="1"/>
</dbReference>
<accession>A0A4V2SCX8</accession>
<comment type="caution">
    <text evidence="5">The sequence shown here is derived from an EMBL/GenBank/DDBJ whole genome shotgun (WGS) entry which is preliminary data.</text>
</comment>
<dbReference type="InterPro" id="IPR006660">
    <property type="entry name" value="Arsenate_reductase-like"/>
</dbReference>
<keyword evidence="2 4" id="KW-0560">Oxidoreductase</keyword>
<evidence type="ECO:0000313" key="5">
    <source>
        <dbReference type="EMBL" id="TCO81090.1"/>
    </source>
</evidence>
<dbReference type="Proteomes" id="UP000295765">
    <property type="component" value="Unassembled WGS sequence"/>
</dbReference>
<dbReference type="NCBIfam" id="TIGR00014">
    <property type="entry name" value="arsC"/>
    <property type="match status" value="1"/>
</dbReference>
<comment type="similarity">
    <text evidence="1 3 4">Belongs to the ArsC family.</text>
</comment>
<dbReference type="AlphaFoldDB" id="A0A4V2SCX8"/>
<sequence length="121" mass="13429">MYAENSVTIYHNPLCSKSRGALARLREQGFEPRVIEYLEAPPDAATLTRLLARLGLPARALLRQGEAAYRERQLDDPTLPDSALIEAMVACPQLIERPIVVIGERAVLARPLEKLDALLAR</sequence>
<protein>
    <recommendedName>
        <fullName evidence="4">Arsenate reductase</fullName>
        <ecNumber evidence="4">1.20.4.1</ecNumber>
    </recommendedName>
</protein>
<keyword evidence="6" id="KW-1185">Reference proteome</keyword>
<dbReference type="PANTHER" id="PTHR30041:SF4">
    <property type="entry name" value="ARSENATE REDUCTASE"/>
    <property type="match status" value="1"/>
</dbReference>
<dbReference type="Gene3D" id="3.40.30.10">
    <property type="entry name" value="Glutaredoxin"/>
    <property type="match status" value="1"/>
</dbReference>
<evidence type="ECO:0000256" key="1">
    <source>
        <dbReference type="ARBA" id="ARBA00007198"/>
    </source>
</evidence>
<dbReference type="EC" id="1.20.4.1" evidence="4"/>
<name>A0A4V2SCX8_9GAMM</name>
<evidence type="ECO:0000256" key="2">
    <source>
        <dbReference type="ARBA" id="ARBA00023002"/>
    </source>
</evidence>
<comment type="catalytic activity">
    <reaction evidence="4">
        <text>[glutaredoxin]-dithiol + arsenate + glutathione + H(+) = glutathionyl-S-S-[glutaredoxin] + arsenite + H2O</text>
        <dbReference type="Rhea" id="RHEA:22016"/>
        <dbReference type="Rhea" id="RHEA-COMP:10729"/>
        <dbReference type="Rhea" id="RHEA-COMP:17668"/>
        <dbReference type="ChEBI" id="CHEBI:15377"/>
        <dbReference type="ChEBI" id="CHEBI:15378"/>
        <dbReference type="ChEBI" id="CHEBI:29242"/>
        <dbReference type="ChEBI" id="CHEBI:29950"/>
        <dbReference type="ChEBI" id="CHEBI:48597"/>
        <dbReference type="ChEBI" id="CHEBI:57925"/>
        <dbReference type="ChEBI" id="CHEBI:146199"/>
        <dbReference type="EC" id="1.20.4.1"/>
    </reaction>
</comment>
<dbReference type="PROSITE" id="PS51353">
    <property type="entry name" value="ARSC"/>
    <property type="match status" value="1"/>
</dbReference>
<dbReference type="InterPro" id="IPR036249">
    <property type="entry name" value="Thioredoxin-like_sf"/>
</dbReference>
<gene>
    <name evidence="5" type="ORF">EV699_110115</name>
</gene>
<dbReference type="PANTHER" id="PTHR30041">
    <property type="entry name" value="ARSENATE REDUCTASE"/>
    <property type="match status" value="1"/>
</dbReference>
<dbReference type="GO" id="GO:0008794">
    <property type="term" value="F:arsenate reductase (glutaredoxin) activity"/>
    <property type="evidence" value="ECO:0007669"/>
    <property type="project" value="UniProtKB-UniRule"/>
</dbReference>
<evidence type="ECO:0000313" key="6">
    <source>
        <dbReference type="Proteomes" id="UP000295765"/>
    </source>
</evidence>
<organism evidence="5 6">
    <name type="scientific">Plasticicumulans lactativorans</name>
    <dbReference type="NCBI Taxonomy" id="1133106"/>
    <lineage>
        <taxon>Bacteria</taxon>
        <taxon>Pseudomonadati</taxon>
        <taxon>Pseudomonadota</taxon>
        <taxon>Gammaproteobacteria</taxon>
        <taxon>Candidatus Competibacteraceae</taxon>
        <taxon>Plasticicumulans</taxon>
    </lineage>
</organism>
<evidence type="ECO:0000256" key="3">
    <source>
        <dbReference type="PROSITE-ProRule" id="PRU01282"/>
    </source>
</evidence>
<dbReference type="RefSeq" id="WP_132542311.1">
    <property type="nucleotide sequence ID" value="NZ_SLWY01000010.1"/>
</dbReference>
<dbReference type="OrthoDB" id="9790554at2"/>